<dbReference type="Proteomes" id="UP000000577">
    <property type="component" value="Chromosome"/>
</dbReference>
<dbReference type="EnsemblBacteria" id="AFP20487">
    <property type="protein sequence ID" value="AFP20487"/>
    <property type="gene ID" value="GSU3593"/>
</dbReference>
<gene>
    <name evidence="1" type="ordered locus">GSU3593</name>
</gene>
<reference evidence="1 2" key="2">
    <citation type="journal article" date="2012" name="BMC Genomics">
        <title>Comparative genomic analysis of Geobacter sulfurreducens KN400, a strain with enhanced capacity for extracellular electron transfer and electricity production.</title>
        <authorList>
            <person name="Butler J.E."/>
            <person name="Young N.D."/>
            <person name="Aklujkar M."/>
            <person name="Lovley D.R."/>
        </authorList>
    </citation>
    <scope>NUCLEOTIDE SEQUENCE [LARGE SCALE GENOMIC DNA]</scope>
    <source>
        <strain evidence="2">ATCC 51573 / DSM 12127 / PCA</strain>
    </source>
</reference>
<dbReference type="AlphaFoldDB" id="I7EF44"/>
<protein>
    <recommendedName>
        <fullName evidence="3">CHAT domain-containing protein</fullName>
    </recommendedName>
</protein>
<evidence type="ECO:0008006" key="3">
    <source>
        <dbReference type="Google" id="ProtNLM"/>
    </source>
</evidence>
<keyword evidence="2" id="KW-1185">Reference proteome</keyword>
<dbReference type="OrthoDB" id="5880976at2"/>
<evidence type="ECO:0000313" key="1">
    <source>
        <dbReference type="EMBL" id="AFP20487.1"/>
    </source>
</evidence>
<organism evidence="1 2">
    <name type="scientific">Geobacter sulfurreducens (strain ATCC 51573 / DSM 12127 / PCA)</name>
    <dbReference type="NCBI Taxonomy" id="243231"/>
    <lineage>
        <taxon>Bacteria</taxon>
        <taxon>Pseudomonadati</taxon>
        <taxon>Thermodesulfobacteriota</taxon>
        <taxon>Desulfuromonadia</taxon>
        <taxon>Geobacterales</taxon>
        <taxon>Geobacteraceae</taxon>
        <taxon>Geobacter</taxon>
    </lineage>
</organism>
<evidence type="ECO:0000313" key="2">
    <source>
        <dbReference type="Proteomes" id="UP000000577"/>
    </source>
</evidence>
<dbReference type="KEGG" id="gsu:GSU3593"/>
<accession>I7EF44</accession>
<name>I7EF44_GEOSL</name>
<sequence>MTQENNNEAIKFYVNIIESPSDRDIYFGRSEGSLIQQAVNLNGIPCSVRCAISKDAFVFALTHDLPQVIKSYDDRAPVLHISAHGFPEGIQLSNGEQITWAELKEILTPLSEALKGNLLICMSCCSGVAACRMAMNIDDTEAPFFAVIGHPAEPEWPETAVAYATFYHLVAKGRHIDEAVKAMQIASDNYGFQIITAQTAKQAYLDALKEMADENIPATLENQLQLQPPSPLAKTFIHT</sequence>
<reference evidence="1 2" key="1">
    <citation type="journal article" date="2003" name="Science">
        <title>Genome of Geobacter sulfurreducens: metal reduction in subsurface environments.</title>
        <authorList>
            <person name="Methe B.A."/>
            <person name="Nelson K.E."/>
            <person name="Eisen J.A."/>
            <person name="Paulsen I.T."/>
            <person name="Nelson W."/>
            <person name="Heidelberg J.F."/>
            <person name="Wu D."/>
            <person name="Wu M."/>
            <person name="Ward N."/>
            <person name="Beanan M.J."/>
            <person name="Dodson R.J."/>
            <person name="Madupu R."/>
            <person name="Brinkac L.M."/>
            <person name="Daugherty S.C."/>
            <person name="DeBoy R.T."/>
            <person name="Durkin A.S."/>
            <person name="Gwinn M."/>
            <person name="Kolonay J.F."/>
            <person name="Sullivan S.A."/>
            <person name="Haft D.H."/>
            <person name="Selengut J."/>
            <person name="Davidsen T.M."/>
            <person name="Zafar N."/>
            <person name="White O."/>
            <person name="Tran B."/>
            <person name="Romero C."/>
            <person name="Forberger H.A."/>
            <person name="Weidman J."/>
            <person name="Khouri H."/>
            <person name="Feldblyum T.V."/>
            <person name="Utterback T.R."/>
            <person name="Van Aken S.E."/>
            <person name="Lovley D.R."/>
            <person name="Fraser C.M."/>
        </authorList>
    </citation>
    <scope>NUCLEOTIDE SEQUENCE [LARGE SCALE GENOMIC DNA]</scope>
    <source>
        <strain evidence="2">ATCC 51573 / DSM 12127 / PCA</strain>
    </source>
</reference>
<proteinExistence type="predicted"/>
<dbReference type="EMBL" id="AE017180">
    <property type="protein sequence ID" value="AFP20487.1"/>
    <property type="molecule type" value="Genomic_DNA"/>
</dbReference>
<dbReference type="HOGENOM" id="CLU_1259753_0_0_7"/>
<dbReference type="RefSeq" id="WP_010943227.1">
    <property type="nucleotide sequence ID" value="NC_002939.5"/>
</dbReference>
<dbReference type="eggNOG" id="ENOG50330S3">
    <property type="taxonomic scope" value="Bacteria"/>
</dbReference>
<dbReference type="STRING" id="243231.GSU3593"/>
<dbReference type="InParanoid" id="I7EF44"/>